<organism evidence="1 2">
    <name type="scientific">Brucella daejeonensis</name>
    <dbReference type="NCBI Taxonomy" id="659015"/>
    <lineage>
        <taxon>Bacteria</taxon>
        <taxon>Pseudomonadati</taxon>
        <taxon>Pseudomonadota</taxon>
        <taxon>Alphaproteobacteria</taxon>
        <taxon>Hyphomicrobiales</taxon>
        <taxon>Brucellaceae</taxon>
        <taxon>Brucella/Ochrobactrum group</taxon>
        <taxon>Brucella</taxon>
    </lineage>
</organism>
<accession>A0A7W9AWX1</accession>
<gene>
    <name evidence="1" type="ORF">FHS76_001997</name>
</gene>
<reference evidence="1 2" key="1">
    <citation type="submission" date="2020-08" db="EMBL/GenBank/DDBJ databases">
        <title>Genomic Encyclopedia of Type Strains, Phase IV (KMG-IV): sequencing the most valuable type-strain genomes for metagenomic binning, comparative biology and taxonomic classification.</title>
        <authorList>
            <person name="Goeker M."/>
        </authorList>
    </citation>
    <scope>NUCLEOTIDE SEQUENCE [LARGE SCALE GENOMIC DNA]</scope>
    <source>
        <strain evidence="1 2">DSM 26944</strain>
    </source>
</reference>
<dbReference type="AlphaFoldDB" id="A0A7W9AWX1"/>
<dbReference type="RefSeq" id="WP_183651374.1">
    <property type="nucleotide sequence ID" value="NZ_JACIJG010000006.1"/>
</dbReference>
<comment type="caution">
    <text evidence="1">The sequence shown here is derived from an EMBL/GenBank/DDBJ whole genome shotgun (WGS) entry which is preliminary data.</text>
</comment>
<proteinExistence type="predicted"/>
<name>A0A7W9AWX1_9HYPH</name>
<dbReference type="EMBL" id="JACIJG010000006">
    <property type="protein sequence ID" value="MBB5702122.1"/>
    <property type="molecule type" value="Genomic_DNA"/>
</dbReference>
<dbReference type="InterPro" id="IPR006311">
    <property type="entry name" value="TAT_signal"/>
</dbReference>
<protein>
    <submittedName>
        <fullName evidence="1">Uncharacterized protein</fullName>
    </submittedName>
</protein>
<dbReference type="PROSITE" id="PS51318">
    <property type="entry name" value="TAT"/>
    <property type="match status" value="1"/>
</dbReference>
<sequence>MLNRRSFLRNVPAYGVALSVPAAAIAQTKPVLTPDERIDAALAEIVIALRERYPNCPVRVGDIDNLDQGCITIITHCGDDKPGKVNFQRRRLPV</sequence>
<evidence type="ECO:0000313" key="1">
    <source>
        <dbReference type="EMBL" id="MBB5702122.1"/>
    </source>
</evidence>
<dbReference type="Proteomes" id="UP000555546">
    <property type="component" value="Unassembled WGS sequence"/>
</dbReference>
<keyword evidence="2" id="KW-1185">Reference proteome</keyword>
<evidence type="ECO:0000313" key="2">
    <source>
        <dbReference type="Proteomes" id="UP000555546"/>
    </source>
</evidence>